<name>A0A165DV95_9BASI</name>
<dbReference type="EMBL" id="KV424033">
    <property type="protein sequence ID" value="KZT53611.1"/>
    <property type="molecule type" value="Genomic_DNA"/>
</dbReference>
<dbReference type="Proteomes" id="UP000076842">
    <property type="component" value="Unassembled WGS sequence"/>
</dbReference>
<dbReference type="AlphaFoldDB" id="A0A165DV95"/>
<protein>
    <recommendedName>
        <fullName evidence="3">F-box domain-containing protein</fullName>
    </recommendedName>
</protein>
<dbReference type="OrthoDB" id="2972394at2759"/>
<keyword evidence="2" id="KW-1185">Reference proteome</keyword>
<organism evidence="1 2">
    <name type="scientific">Calocera cornea HHB12733</name>
    <dbReference type="NCBI Taxonomy" id="1353952"/>
    <lineage>
        <taxon>Eukaryota</taxon>
        <taxon>Fungi</taxon>
        <taxon>Dikarya</taxon>
        <taxon>Basidiomycota</taxon>
        <taxon>Agaricomycotina</taxon>
        <taxon>Dacrymycetes</taxon>
        <taxon>Dacrymycetales</taxon>
        <taxon>Dacrymycetaceae</taxon>
        <taxon>Calocera</taxon>
    </lineage>
</organism>
<evidence type="ECO:0000313" key="2">
    <source>
        <dbReference type="Proteomes" id="UP000076842"/>
    </source>
</evidence>
<accession>A0A165DV95</accession>
<evidence type="ECO:0008006" key="3">
    <source>
        <dbReference type="Google" id="ProtNLM"/>
    </source>
</evidence>
<gene>
    <name evidence="1" type="ORF">CALCODRAFT_486212</name>
</gene>
<proteinExistence type="predicted"/>
<sequence>MSHSPPPLPLELLDSIVSLVDGEYDLTQLCLANKPLLHLARRELYRHVILEVDEKGVRTLRLCGSLTSAPHLARFVKRATVQAWEIVGDGLGPGLQRTPVFISAWARAIHRALGALPNLKQLTLGPLLPDCTPHLLRSGLQLEDLGAAAIWATGEGMHLDTRWPQFLATQTQLKRLALIRSEHPLHRLPQDWTKPLDPAAFPALECLLGSADLAYLVPGRKIHFYGSYDEELHRWSLADQRLLFDHLSLSTGPLRCLQLLVGTPLRLELLDLIAETLPDLVTLKVELDDLLGLTALPCHSTQPGTVEPPSFSSLVNLHFKMEFGPGQRDVHLPSCASDFSPLPGWLGARNPALRLVAFSTLGSPDENGDDDTIRDLFYLREVGKDGRDRNAWKAHEGLRNLSAGAFNGLDLKRYMMELAAAGSGLMSVGTRLVSY</sequence>
<evidence type="ECO:0000313" key="1">
    <source>
        <dbReference type="EMBL" id="KZT53611.1"/>
    </source>
</evidence>
<reference evidence="1 2" key="1">
    <citation type="journal article" date="2016" name="Mol. Biol. Evol.">
        <title>Comparative Genomics of Early-Diverging Mushroom-Forming Fungi Provides Insights into the Origins of Lignocellulose Decay Capabilities.</title>
        <authorList>
            <person name="Nagy L.G."/>
            <person name="Riley R."/>
            <person name="Tritt A."/>
            <person name="Adam C."/>
            <person name="Daum C."/>
            <person name="Floudas D."/>
            <person name="Sun H."/>
            <person name="Yadav J.S."/>
            <person name="Pangilinan J."/>
            <person name="Larsson K.H."/>
            <person name="Matsuura K."/>
            <person name="Barry K."/>
            <person name="Labutti K."/>
            <person name="Kuo R."/>
            <person name="Ohm R.A."/>
            <person name="Bhattacharya S.S."/>
            <person name="Shirouzu T."/>
            <person name="Yoshinaga Y."/>
            <person name="Martin F.M."/>
            <person name="Grigoriev I.V."/>
            <person name="Hibbett D.S."/>
        </authorList>
    </citation>
    <scope>NUCLEOTIDE SEQUENCE [LARGE SCALE GENOMIC DNA]</scope>
    <source>
        <strain evidence="1 2">HHB12733</strain>
    </source>
</reference>
<dbReference type="InParanoid" id="A0A165DV95"/>